<dbReference type="EMBL" id="CABHOF010000083">
    <property type="protein sequence ID" value="VUX67317.1"/>
    <property type="molecule type" value="Genomic_DNA"/>
</dbReference>
<dbReference type="InterPro" id="IPR035895">
    <property type="entry name" value="HPr-like_sf"/>
</dbReference>
<dbReference type="EMBL" id="CYZN01000023">
    <property type="protein sequence ID" value="CUO48310.1"/>
    <property type="molecule type" value="Genomic_DNA"/>
</dbReference>
<dbReference type="Proteomes" id="UP000095431">
    <property type="component" value="Unassembled WGS sequence"/>
</dbReference>
<dbReference type="eggNOG" id="COG1925">
    <property type="taxonomic scope" value="Bacteria"/>
</dbReference>
<dbReference type="SUPFAM" id="SSF55594">
    <property type="entry name" value="HPr-like"/>
    <property type="match status" value="1"/>
</dbReference>
<dbReference type="EMBL" id="WWVQ01000013">
    <property type="protein sequence ID" value="MZL33017.1"/>
    <property type="molecule type" value="Genomic_DNA"/>
</dbReference>
<evidence type="ECO:0000313" key="6">
    <source>
        <dbReference type="Proteomes" id="UP000095431"/>
    </source>
</evidence>
<evidence type="ECO:0000313" key="9">
    <source>
        <dbReference type="Proteomes" id="UP000477156"/>
    </source>
</evidence>
<dbReference type="OrthoDB" id="1858199at2"/>
<sequence>MTTANKTIKINDVEAAKKLVCAAVRCPFDIDIVSKGKIFIDAKSILGVLSLDVEEPLELKYDGYDEDFESVIAGLAC</sequence>
<dbReference type="Proteomes" id="UP000477156">
    <property type="component" value="Unassembled WGS sequence"/>
</dbReference>
<dbReference type="Proteomes" id="UP000477285">
    <property type="component" value="Unassembled WGS sequence"/>
</dbReference>
<evidence type="ECO:0000313" key="5">
    <source>
        <dbReference type="EMBL" id="VUX67317.1"/>
    </source>
</evidence>
<dbReference type="Proteomes" id="UP000095712">
    <property type="component" value="Unassembled WGS sequence"/>
</dbReference>
<proteinExistence type="predicted"/>
<dbReference type="EMBL" id="WWVF01000002">
    <property type="protein sequence ID" value="MZS87864.1"/>
    <property type="molecule type" value="Genomic_DNA"/>
</dbReference>
<gene>
    <name evidence="5" type="ORF">BWLFYP14_03592</name>
    <name evidence="1" type="ORF">ERS852478_02958</name>
    <name evidence="2" type="ORF">ERS852523_01493</name>
    <name evidence="4" type="ORF">GT712_01835</name>
    <name evidence="3" type="ORF">GT728_07330</name>
</gene>
<evidence type="ECO:0000313" key="1">
    <source>
        <dbReference type="EMBL" id="CUO48310.1"/>
    </source>
</evidence>
<keyword evidence="8" id="KW-1185">Reference proteome</keyword>
<evidence type="ECO:0000313" key="3">
    <source>
        <dbReference type="EMBL" id="MZL33017.1"/>
    </source>
</evidence>
<dbReference type="EMBL" id="CZAW01000012">
    <property type="protein sequence ID" value="CUP39940.1"/>
    <property type="molecule type" value="Genomic_DNA"/>
</dbReference>
<evidence type="ECO:0000313" key="8">
    <source>
        <dbReference type="Proteomes" id="UP000366766"/>
    </source>
</evidence>
<dbReference type="RefSeq" id="WP_020993651.1">
    <property type="nucleotide sequence ID" value="NZ_AP031426.1"/>
</dbReference>
<evidence type="ECO:0000313" key="2">
    <source>
        <dbReference type="EMBL" id="CUP39940.1"/>
    </source>
</evidence>
<reference evidence="5 8" key="3">
    <citation type="submission" date="2019-07" db="EMBL/GenBank/DDBJ databases">
        <authorList>
            <person name="Chang H.-W."/>
            <person name="Raman A."/>
            <person name="Venkatesh S."/>
            <person name="Gehrig J."/>
        </authorList>
    </citation>
    <scope>NUCLEOTIDE SEQUENCE [LARGE SCALE GENOMIC DNA]</scope>
    <source>
        <strain evidence="5">Blautia_wexlerae_LFYP_14</strain>
    </source>
</reference>
<name>A0A174FIN9_9FIRM</name>
<evidence type="ECO:0000313" key="4">
    <source>
        <dbReference type="EMBL" id="MZS87864.1"/>
    </source>
</evidence>
<dbReference type="Proteomes" id="UP000366766">
    <property type="component" value="Unassembled WGS sequence"/>
</dbReference>
<evidence type="ECO:0000313" key="10">
    <source>
        <dbReference type="Proteomes" id="UP000477285"/>
    </source>
</evidence>
<organism evidence="1 6">
    <name type="scientific">Blautia wexlerae</name>
    <dbReference type="NCBI Taxonomy" id="418240"/>
    <lineage>
        <taxon>Bacteria</taxon>
        <taxon>Bacillati</taxon>
        <taxon>Bacillota</taxon>
        <taxon>Clostridia</taxon>
        <taxon>Lachnospirales</taxon>
        <taxon>Lachnospiraceae</taxon>
        <taxon>Blautia</taxon>
    </lineage>
</organism>
<reference evidence="9 10" key="2">
    <citation type="journal article" date="2019" name="Nat. Med.">
        <title>A library of human gut bacterial isolates paired with longitudinal multiomics data enables mechanistic microbiome research.</title>
        <authorList>
            <person name="Poyet M."/>
            <person name="Groussin M."/>
            <person name="Gibbons S.M."/>
            <person name="Avila-Pacheco J."/>
            <person name="Jiang X."/>
            <person name="Kearney S.M."/>
            <person name="Perrotta A.R."/>
            <person name="Berdy B."/>
            <person name="Zhao S."/>
            <person name="Lieberman T.D."/>
            <person name="Swanson P.K."/>
            <person name="Smith M."/>
            <person name="Roesemann S."/>
            <person name="Alexander J.E."/>
            <person name="Rich S.A."/>
            <person name="Livny J."/>
            <person name="Vlamakis H."/>
            <person name="Clish C."/>
            <person name="Bullock K."/>
            <person name="Deik A."/>
            <person name="Scott J."/>
            <person name="Pierce K.A."/>
            <person name="Xavier R.J."/>
            <person name="Alm E.J."/>
        </authorList>
    </citation>
    <scope>NUCLEOTIDE SEQUENCE [LARGE SCALE GENOMIC DNA]</scope>
    <source>
        <strain evidence="3 10">BIOML-A1</strain>
        <strain evidence="4 9">BIOML-A12</strain>
    </source>
</reference>
<evidence type="ECO:0000313" key="7">
    <source>
        <dbReference type="Proteomes" id="UP000095712"/>
    </source>
</evidence>
<accession>A0A174FIN9</accession>
<protein>
    <submittedName>
        <fullName evidence="3">HPr family phosphocarrier protein</fullName>
    </submittedName>
</protein>
<dbReference type="Gene3D" id="3.30.1340.10">
    <property type="entry name" value="HPr-like"/>
    <property type="match status" value="1"/>
</dbReference>
<dbReference type="AlphaFoldDB" id="A0A174FIN9"/>
<reference evidence="6 7" key="1">
    <citation type="submission" date="2015-09" db="EMBL/GenBank/DDBJ databases">
        <authorList>
            <consortium name="Pathogen Informatics"/>
        </authorList>
    </citation>
    <scope>NUCLEOTIDE SEQUENCE [LARGE SCALE GENOMIC DNA]</scope>
    <source>
        <strain evidence="1 6">2789STDY5834863</strain>
        <strain evidence="2 7">2789STDY5834911</strain>
    </source>
</reference>